<evidence type="ECO:0008006" key="4">
    <source>
        <dbReference type="Google" id="ProtNLM"/>
    </source>
</evidence>
<feature type="transmembrane region" description="Helical" evidence="1">
    <location>
        <begin position="20"/>
        <end position="47"/>
    </location>
</feature>
<evidence type="ECO:0000313" key="3">
    <source>
        <dbReference type="Proteomes" id="UP000313645"/>
    </source>
</evidence>
<keyword evidence="1" id="KW-1133">Transmembrane helix</keyword>
<proteinExistence type="predicted"/>
<reference evidence="2 3" key="1">
    <citation type="submission" date="2019-02" db="EMBL/GenBank/DDBJ databases">
        <title>Marinobacter halodurans sp. nov., a marine bacterium isolated from sea tidal flat.</title>
        <authorList>
            <person name="Yoo Y."/>
            <person name="Lee D.W."/>
            <person name="Kim B.S."/>
            <person name="Kim J.-J."/>
        </authorList>
    </citation>
    <scope>NUCLEOTIDE SEQUENCE [LARGE SCALE GENOMIC DNA]</scope>
    <source>
        <strain evidence="2 3">YJ-S3-2</strain>
    </source>
</reference>
<keyword evidence="1" id="KW-0812">Transmembrane</keyword>
<keyword evidence="3" id="KW-1185">Reference proteome</keyword>
<comment type="caution">
    <text evidence="2">The sequence shown here is derived from an EMBL/GenBank/DDBJ whole genome shotgun (WGS) entry which is preliminary data.</text>
</comment>
<dbReference type="RefSeq" id="WP_131480434.1">
    <property type="nucleotide sequence ID" value="NZ_SJDL01000008.1"/>
</dbReference>
<keyword evidence="1" id="KW-0472">Membrane</keyword>
<dbReference type="Proteomes" id="UP000313645">
    <property type="component" value="Unassembled WGS sequence"/>
</dbReference>
<sequence>MNTGPAIYKPEKPHPVLLAGMVSGFLGAVMESFLLLAVFVICMAWWLPNKLKPSLLRKHEDNIEGEIINLGKIEIPLAECSMGTTKFHYFHRGLPQVTQLVTARDPETGALSQYLLITRLNGHTHLHPIIEN</sequence>
<name>A0ABY1ZMD6_9GAMM</name>
<evidence type="ECO:0000313" key="2">
    <source>
        <dbReference type="EMBL" id="TBW57407.1"/>
    </source>
</evidence>
<accession>A0ABY1ZMD6</accession>
<organism evidence="2 3">
    <name type="scientific">Marinobacter halodurans</name>
    <dbReference type="NCBI Taxonomy" id="2528979"/>
    <lineage>
        <taxon>Bacteria</taxon>
        <taxon>Pseudomonadati</taxon>
        <taxon>Pseudomonadota</taxon>
        <taxon>Gammaproteobacteria</taxon>
        <taxon>Pseudomonadales</taxon>
        <taxon>Marinobacteraceae</taxon>
        <taxon>Marinobacter</taxon>
    </lineage>
</organism>
<gene>
    <name evidence="2" type="ORF">EZI54_07045</name>
</gene>
<protein>
    <recommendedName>
        <fullName evidence="4">DUF3592 domain-containing protein</fullName>
    </recommendedName>
</protein>
<evidence type="ECO:0000256" key="1">
    <source>
        <dbReference type="SAM" id="Phobius"/>
    </source>
</evidence>
<dbReference type="EMBL" id="SJDL01000008">
    <property type="protein sequence ID" value="TBW57407.1"/>
    <property type="molecule type" value="Genomic_DNA"/>
</dbReference>